<comment type="caution">
    <text evidence="1">The sequence shown here is derived from an EMBL/GenBank/DDBJ whole genome shotgun (WGS) entry which is preliminary data.</text>
</comment>
<dbReference type="AlphaFoldDB" id="A0AAE3HA57"/>
<name>A0AAE3HA57_9EURY</name>
<accession>A0AAE3HA57</accession>
<evidence type="ECO:0000313" key="2">
    <source>
        <dbReference type="Proteomes" id="UP001206983"/>
    </source>
</evidence>
<organism evidence="1 2">
    <name type="scientific">Methanolobus chelungpuianus</name>
    <dbReference type="NCBI Taxonomy" id="502115"/>
    <lineage>
        <taxon>Archaea</taxon>
        <taxon>Methanobacteriati</taxon>
        <taxon>Methanobacteriota</taxon>
        <taxon>Stenosarchaea group</taxon>
        <taxon>Methanomicrobia</taxon>
        <taxon>Methanosarcinales</taxon>
        <taxon>Methanosarcinaceae</taxon>
        <taxon>Methanolobus</taxon>
    </lineage>
</organism>
<dbReference type="Proteomes" id="UP001206983">
    <property type="component" value="Unassembled WGS sequence"/>
</dbReference>
<sequence>MEQLDTREGRIELMDENLEALEILSHDSDFHGSLMEKWLIRANMEVSMNIPKRAHKSYI</sequence>
<protein>
    <submittedName>
        <fullName evidence="1">Uncharacterized protein</fullName>
    </submittedName>
</protein>
<evidence type="ECO:0000313" key="1">
    <source>
        <dbReference type="EMBL" id="MCQ6962912.1"/>
    </source>
</evidence>
<proteinExistence type="predicted"/>
<dbReference type="RefSeq" id="WP_256622776.1">
    <property type="nucleotide sequence ID" value="NZ_JTEO01000004.1"/>
</dbReference>
<reference evidence="1 2" key="1">
    <citation type="journal article" date="2011" name="Appl. Environ. Microbiol.">
        <title>Methanogenic archaea isolated from Taiwan's Chelungpu fault.</title>
        <authorList>
            <person name="Wu S.Y."/>
            <person name="Lai M.C."/>
        </authorList>
    </citation>
    <scope>NUCLEOTIDE SEQUENCE [LARGE SCALE GENOMIC DNA]</scope>
    <source>
        <strain evidence="1 2">St545Mb</strain>
    </source>
</reference>
<dbReference type="EMBL" id="JTEO01000004">
    <property type="protein sequence ID" value="MCQ6962912.1"/>
    <property type="molecule type" value="Genomic_DNA"/>
</dbReference>
<gene>
    <name evidence="1" type="ORF">PV02_07505</name>
</gene>
<keyword evidence="2" id="KW-1185">Reference proteome</keyword>